<sequence>MSKRKTPTTNYYPAADLNLDILLLSAAPPPSTAAKKLKPSSMDAQVPDRDRPDDDSPATSDSSSDVINTEEEPFPRSFNNTAAAPAAPSFVFDIWRKEGSDAPPYSVPTTHQLFPESSAAVGGAGSELNLLAAPNQWLKLSEAEPIAGASAVGGGGEAAPPKPRKSRRGPRSRSSQYRGVTFYRRTGRWESHIWDCGKQVYLGGFDTAHAAARAYDRAAIKFRGVDADINFTLGDYDEDMKATKDLNKEEFVHVLRRQSTGFSRGSSKYRGVNLHKCGQWEARMGQLLANKAYDKAAIEHNNGTVALTNFQPRELNTNTFHGREDDLDLRLGMSPKSTSDGRKKNPAIMEARVVPLVDKTTSVDGPGSRAAGPPFGFRPLHGLPINIASTFDPQIRGSGNIPTTAAGGQFGSSSSWAHRQQFTGVVNTDGVPMWPSSPQQQIIAASSGFLASSSINMNRPNARVGSSSSPSPNVNPFQNGNQYCYSHNRPGQ</sequence>
<organism evidence="10 11">
    <name type="scientific">Linum trigynum</name>
    <dbReference type="NCBI Taxonomy" id="586398"/>
    <lineage>
        <taxon>Eukaryota</taxon>
        <taxon>Viridiplantae</taxon>
        <taxon>Streptophyta</taxon>
        <taxon>Embryophyta</taxon>
        <taxon>Tracheophyta</taxon>
        <taxon>Spermatophyta</taxon>
        <taxon>Magnoliopsida</taxon>
        <taxon>eudicotyledons</taxon>
        <taxon>Gunneridae</taxon>
        <taxon>Pentapetalae</taxon>
        <taxon>rosids</taxon>
        <taxon>fabids</taxon>
        <taxon>Malpighiales</taxon>
        <taxon>Linaceae</taxon>
        <taxon>Linum</taxon>
    </lineage>
</organism>
<reference evidence="10 11" key="1">
    <citation type="submission" date="2024-04" db="EMBL/GenBank/DDBJ databases">
        <authorList>
            <person name="Fracassetti M."/>
        </authorList>
    </citation>
    <scope>NUCLEOTIDE SEQUENCE [LARGE SCALE GENOMIC DNA]</scope>
</reference>
<keyword evidence="5" id="KW-0804">Transcription</keyword>
<feature type="compositionally biased region" description="Basic residues" evidence="8">
    <location>
        <begin position="162"/>
        <end position="171"/>
    </location>
</feature>
<evidence type="ECO:0000256" key="7">
    <source>
        <dbReference type="ARBA" id="ARBA00037973"/>
    </source>
</evidence>
<gene>
    <name evidence="10" type="ORF">LTRI10_LOCUS16226</name>
</gene>
<proteinExistence type="inferred from homology"/>
<dbReference type="Pfam" id="PF00847">
    <property type="entry name" value="AP2"/>
    <property type="match status" value="1"/>
</dbReference>
<dbReference type="GO" id="GO:0003677">
    <property type="term" value="F:DNA binding"/>
    <property type="evidence" value="ECO:0007669"/>
    <property type="project" value="UniProtKB-KW"/>
</dbReference>
<accession>A0AAV2DLG7</accession>
<keyword evidence="3" id="KW-0238">DNA-binding</keyword>
<evidence type="ECO:0000256" key="4">
    <source>
        <dbReference type="ARBA" id="ARBA00023159"/>
    </source>
</evidence>
<dbReference type="Proteomes" id="UP001497516">
    <property type="component" value="Chromosome 3"/>
</dbReference>
<evidence type="ECO:0000313" key="10">
    <source>
        <dbReference type="EMBL" id="CAL1374355.1"/>
    </source>
</evidence>
<protein>
    <recommendedName>
        <fullName evidence="9">AP2/ERF domain-containing protein</fullName>
    </recommendedName>
</protein>
<dbReference type="InterPro" id="IPR036955">
    <property type="entry name" value="AP2/ERF_dom_sf"/>
</dbReference>
<comment type="subcellular location">
    <subcellularLocation>
        <location evidence="1">Nucleus</location>
    </subcellularLocation>
</comment>
<dbReference type="CDD" id="cd00018">
    <property type="entry name" value="AP2"/>
    <property type="match status" value="1"/>
</dbReference>
<dbReference type="PROSITE" id="PS51032">
    <property type="entry name" value="AP2_ERF"/>
    <property type="match status" value="1"/>
</dbReference>
<evidence type="ECO:0000256" key="8">
    <source>
        <dbReference type="SAM" id="MobiDB-lite"/>
    </source>
</evidence>
<keyword evidence="11" id="KW-1185">Reference proteome</keyword>
<dbReference type="AlphaFoldDB" id="A0AAV2DLG7"/>
<name>A0AAV2DLG7_9ROSI</name>
<evidence type="ECO:0000259" key="9">
    <source>
        <dbReference type="PROSITE" id="PS51032"/>
    </source>
</evidence>
<dbReference type="GO" id="GO:0003700">
    <property type="term" value="F:DNA-binding transcription factor activity"/>
    <property type="evidence" value="ECO:0007669"/>
    <property type="project" value="InterPro"/>
</dbReference>
<dbReference type="Gene3D" id="3.30.730.10">
    <property type="entry name" value="AP2/ERF domain"/>
    <property type="match status" value="1"/>
</dbReference>
<keyword evidence="4" id="KW-0010">Activator</keyword>
<evidence type="ECO:0000313" key="11">
    <source>
        <dbReference type="Proteomes" id="UP001497516"/>
    </source>
</evidence>
<comment type="similarity">
    <text evidence="7">Belongs to the AP2/ERF transcription factor family. AP2 subfamily.</text>
</comment>
<evidence type="ECO:0000256" key="1">
    <source>
        <dbReference type="ARBA" id="ARBA00004123"/>
    </source>
</evidence>
<feature type="region of interest" description="Disordered" evidence="8">
    <location>
        <begin position="149"/>
        <end position="177"/>
    </location>
</feature>
<evidence type="ECO:0000256" key="5">
    <source>
        <dbReference type="ARBA" id="ARBA00023163"/>
    </source>
</evidence>
<evidence type="ECO:0000256" key="6">
    <source>
        <dbReference type="ARBA" id="ARBA00023242"/>
    </source>
</evidence>
<dbReference type="InterPro" id="IPR016177">
    <property type="entry name" value="DNA-bd_dom_sf"/>
</dbReference>
<dbReference type="PANTHER" id="PTHR32467">
    <property type="entry name" value="AP2-LIKE ETHYLENE-RESPONSIVE TRANSCRIPTION FACTOR"/>
    <property type="match status" value="1"/>
</dbReference>
<dbReference type="PANTHER" id="PTHR32467:SF118">
    <property type="entry name" value="ETHYLENE-RESPONSIVE TRANSCRIPTION FACTOR RAP2-7"/>
    <property type="match status" value="1"/>
</dbReference>
<dbReference type="SUPFAM" id="SSF54171">
    <property type="entry name" value="DNA-binding domain"/>
    <property type="match status" value="1"/>
</dbReference>
<feature type="domain" description="AP2/ERF" evidence="9">
    <location>
        <begin position="176"/>
        <end position="232"/>
    </location>
</feature>
<dbReference type="GO" id="GO:0005634">
    <property type="term" value="C:nucleus"/>
    <property type="evidence" value="ECO:0007669"/>
    <property type="project" value="UniProtKB-SubCell"/>
</dbReference>
<dbReference type="FunFam" id="3.30.730.10:FF:000004">
    <property type="entry name" value="AP2-like ethylene-responsive transcription factor"/>
    <property type="match status" value="1"/>
</dbReference>
<feature type="region of interest" description="Disordered" evidence="8">
    <location>
        <begin position="456"/>
        <end position="492"/>
    </location>
</feature>
<evidence type="ECO:0000256" key="3">
    <source>
        <dbReference type="ARBA" id="ARBA00023125"/>
    </source>
</evidence>
<keyword evidence="2" id="KW-0805">Transcription regulation</keyword>
<evidence type="ECO:0000256" key="2">
    <source>
        <dbReference type="ARBA" id="ARBA00023015"/>
    </source>
</evidence>
<dbReference type="SMART" id="SM00380">
    <property type="entry name" value="AP2"/>
    <property type="match status" value="2"/>
</dbReference>
<keyword evidence="6" id="KW-0539">Nucleus</keyword>
<feature type="region of interest" description="Disordered" evidence="8">
    <location>
        <begin position="29"/>
        <end position="82"/>
    </location>
</feature>
<dbReference type="EMBL" id="OZ034816">
    <property type="protein sequence ID" value="CAL1374355.1"/>
    <property type="molecule type" value="Genomic_DNA"/>
</dbReference>
<dbReference type="InterPro" id="IPR001471">
    <property type="entry name" value="AP2/ERF_dom"/>
</dbReference>
<feature type="compositionally biased region" description="Polar residues" evidence="8">
    <location>
        <begin position="474"/>
        <end position="492"/>
    </location>
</feature>